<feature type="non-terminal residue" evidence="2">
    <location>
        <position position="1"/>
    </location>
</feature>
<evidence type="ECO:0000256" key="1">
    <source>
        <dbReference type="SAM" id="MobiDB-lite"/>
    </source>
</evidence>
<comment type="caution">
    <text evidence="2">The sequence shown here is derived from an EMBL/GenBank/DDBJ whole genome shotgun (WGS) entry which is preliminary data.</text>
</comment>
<reference evidence="2" key="1">
    <citation type="journal article" date="2021" name="J Fungi (Basel)">
        <title>Virulence traits and population genomics of the black yeast Aureobasidium melanogenum.</title>
        <authorList>
            <person name="Cernosa A."/>
            <person name="Sun X."/>
            <person name="Gostincar C."/>
            <person name="Fang C."/>
            <person name="Gunde-Cimerman N."/>
            <person name="Song Z."/>
        </authorList>
    </citation>
    <scope>NUCLEOTIDE SEQUENCE</scope>
    <source>
        <strain evidence="2">EXF-9298</strain>
    </source>
</reference>
<dbReference type="EMBL" id="JAHFXS010000001">
    <property type="protein sequence ID" value="KAG9991786.1"/>
    <property type="molecule type" value="Genomic_DNA"/>
</dbReference>
<dbReference type="AlphaFoldDB" id="A0A9P8G610"/>
<name>A0A9P8G610_AURME</name>
<gene>
    <name evidence="2" type="ORF">KCU98_g251</name>
</gene>
<evidence type="ECO:0000313" key="2">
    <source>
        <dbReference type="EMBL" id="KAG9991786.1"/>
    </source>
</evidence>
<dbReference type="GO" id="GO:0006508">
    <property type="term" value="P:proteolysis"/>
    <property type="evidence" value="ECO:0007669"/>
    <property type="project" value="UniProtKB-KW"/>
</dbReference>
<keyword evidence="2" id="KW-0645">Protease</keyword>
<evidence type="ECO:0000313" key="3">
    <source>
        <dbReference type="Proteomes" id="UP000729357"/>
    </source>
</evidence>
<accession>A0A9P8G610</accession>
<dbReference type="Proteomes" id="UP000729357">
    <property type="component" value="Unassembled WGS sequence"/>
</dbReference>
<feature type="non-terminal residue" evidence="2">
    <location>
        <position position="267"/>
    </location>
</feature>
<proteinExistence type="predicted"/>
<reference evidence="2" key="2">
    <citation type="submission" date="2021-08" db="EMBL/GenBank/DDBJ databases">
        <authorList>
            <person name="Gostincar C."/>
            <person name="Sun X."/>
            <person name="Song Z."/>
            <person name="Gunde-Cimerman N."/>
        </authorList>
    </citation>
    <scope>NUCLEOTIDE SEQUENCE</scope>
    <source>
        <strain evidence="2">EXF-9298</strain>
    </source>
</reference>
<feature type="compositionally biased region" description="Basic and acidic residues" evidence="1">
    <location>
        <begin position="229"/>
        <end position="250"/>
    </location>
</feature>
<sequence>LAHSRKTSKHWTFLANKNKKTVKNIFICAVCRDIVHSGFILMEQSLLVEVKLVGLGRSLDLASVSVFKVLLNDVVAVLSNSSQTRFLHDGSDDSTTQGIVANNETSSLTSVAKVRELDLSVKTTRTEKGGIQSVGTVGGHDDLDVTGLIETIHLVEQLEQDTLNLSIGTGLSIETFGGNGVNLVDEDDARTVLASHTENVSDHARTLTQILLNELGSDDSDEGCGSAYREGRKGEHHEEDQYRSGGRDQNLDPVDDCTIPVLEEVSM</sequence>
<feature type="region of interest" description="Disordered" evidence="1">
    <location>
        <begin position="215"/>
        <end position="255"/>
    </location>
</feature>
<dbReference type="GO" id="GO:0008233">
    <property type="term" value="F:peptidase activity"/>
    <property type="evidence" value="ECO:0007669"/>
    <property type="project" value="UniProtKB-KW"/>
</dbReference>
<protein>
    <submittedName>
        <fullName evidence="2">26S protease-like protein regulatory subunit 6B</fullName>
    </submittedName>
</protein>
<organism evidence="2 3">
    <name type="scientific">Aureobasidium melanogenum</name>
    <name type="common">Aureobasidium pullulans var. melanogenum</name>
    <dbReference type="NCBI Taxonomy" id="46634"/>
    <lineage>
        <taxon>Eukaryota</taxon>
        <taxon>Fungi</taxon>
        <taxon>Dikarya</taxon>
        <taxon>Ascomycota</taxon>
        <taxon>Pezizomycotina</taxon>
        <taxon>Dothideomycetes</taxon>
        <taxon>Dothideomycetidae</taxon>
        <taxon>Dothideales</taxon>
        <taxon>Saccotheciaceae</taxon>
        <taxon>Aureobasidium</taxon>
    </lineage>
</organism>
<keyword evidence="2" id="KW-0378">Hydrolase</keyword>
<keyword evidence="3" id="KW-1185">Reference proteome</keyword>